<dbReference type="InterPro" id="IPR002869">
    <property type="entry name" value="Pyrv_flavodox_OxRed_cen"/>
</dbReference>
<proteinExistence type="predicted"/>
<sequence length="184" mass="19585">MTMTPATHRREIRLAGSGGQGLILGARILFEAFAVEGRRASQSQSYEPTSRGGFCHSDVVVSEDLSDFPLVTGLDALIALDQVGFDRSIALTKHDALVIADLRIDTAAAQGRRLHRLPLAERAVATGNARIANMVALGAFVALSGLVRPASLEEAIRRETPEKFSELNLTAARVGLALGERLAA</sequence>
<evidence type="ECO:0000259" key="2">
    <source>
        <dbReference type="Pfam" id="PF01558"/>
    </source>
</evidence>
<name>A0ABW5AGE8_9BRAD</name>
<protein>
    <submittedName>
        <fullName evidence="3">2-oxoacid:acceptor oxidoreductase family protein</fullName>
    </submittedName>
</protein>
<comment type="caution">
    <text evidence="3">The sequence shown here is derived from an EMBL/GenBank/DDBJ whole genome shotgun (WGS) entry which is preliminary data.</text>
</comment>
<dbReference type="SUPFAM" id="SSF53323">
    <property type="entry name" value="Pyruvate-ferredoxin oxidoreductase, PFOR, domain III"/>
    <property type="match status" value="1"/>
</dbReference>
<dbReference type="PANTHER" id="PTHR42730">
    <property type="entry name" value="2-OXOGLUTARATE SYNTHASE SUBUNIT KORC"/>
    <property type="match status" value="1"/>
</dbReference>
<dbReference type="EMBL" id="JBHUIW010000006">
    <property type="protein sequence ID" value="MFD2182013.1"/>
    <property type="molecule type" value="Genomic_DNA"/>
</dbReference>
<dbReference type="InterPro" id="IPR019752">
    <property type="entry name" value="Pyrv/ketoisovalerate_OxRed_cat"/>
</dbReference>
<keyword evidence="1" id="KW-0560">Oxidoreductase</keyword>
<dbReference type="InterPro" id="IPR052554">
    <property type="entry name" value="2-oxoglutarate_synth_KorC"/>
</dbReference>
<gene>
    <name evidence="3" type="ORF">ACFSOX_07605</name>
</gene>
<organism evidence="3 4">
    <name type="scientific">Rhodoplanes azumiensis</name>
    <dbReference type="NCBI Taxonomy" id="1897628"/>
    <lineage>
        <taxon>Bacteria</taxon>
        <taxon>Pseudomonadati</taxon>
        <taxon>Pseudomonadota</taxon>
        <taxon>Alphaproteobacteria</taxon>
        <taxon>Hyphomicrobiales</taxon>
        <taxon>Nitrobacteraceae</taxon>
        <taxon>Rhodoplanes</taxon>
    </lineage>
</organism>
<dbReference type="Pfam" id="PF01558">
    <property type="entry name" value="POR"/>
    <property type="match status" value="1"/>
</dbReference>
<evidence type="ECO:0000313" key="4">
    <source>
        <dbReference type="Proteomes" id="UP001597314"/>
    </source>
</evidence>
<dbReference type="PANTHER" id="PTHR42730:SF1">
    <property type="entry name" value="2-OXOGLUTARATE SYNTHASE SUBUNIT KORC"/>
    <property type="match status" value="1"/>
</dbReference>
<dbReference type="Gene3D" id="3.40.920.10">
    <property type="entry name" value="Pyruvate-ferredoxin oxidoreductase, PFOR, domain III"/>
    <property type="match status" value="1"/>
</dbReference>
<reference evidence="4" key="1">
    <citation type="journal article" date="2019" name="Int. J. Syst. Evol. Microbiol.">
        <title>The Global Catalogue of Microorganisms (GCM) 10K type strain sequencing project: providing services to taxonomists for standard genome sequencing and annotation.</title>
        <authorList>
            <consortium name="The Broad Institute Genomics Platform"/>
            <consortium name="The Broad Institute Genome Sequencing Center for Infectious Disease"/>
            <person name="Wu L."/>
            <person name="Ma J."/>
        </authorList>
    </citation>
    <scope>NUCLEOTIDE SEQUENCE [LARGE SCALE GENOMIC DNA]</scope>
    <source>
        <strain evidence="4">CGMCC 1.6774</strain>
    </source>
</reference>
<feature type="domain" description="Pyruvate/ketoisovalerate oxidoreductase catalytic" evidence="2">
    <location>
        <begin position="18"/>
        <end position="176"/>
    </location>
</feature>
<evidence type="ECO:0000313" key="3">
    <source>
        <dbReference type="EMBL" id="MFD2182013.1"/>
    </source>
</evidence>
<accession>A0ABW5AGE8</accession>
<keyword evidence="4" id="KW-1185">Reference proteome</keyword>
<dbReference type="Proteomes" id="UP001597314">
    <property type="component" value="Unassembled WGS sequence"/>
</dbReference>
<dbReference type="RefSeq" id="WP_378477196.1">
    <property type="nucleotide sequence ID" value="NZ_JBHUIW010000006.1"/>
</dbReference>
<evidence type="ECO:0000256" key="1">
    <source>
        <dbReference type="ARBA" id="ARBA00023002"/>
    </source>
</evidence>